<dbReference type="Gene3D" id="3.20.20.100">
    <property type="entry name" value="NADP-dependent oxidoreductase domain"/>
    <property type="match status" value="1"/>
</dbReference>
<evidence type="ECO:0000313" key="14">
    <source>
        <dbReference type="EMBL" id="GMI37987.1"/>
    </source>
</evidence>
<evidence type="ECO:0000256" key="2">
    <source>
        <dbReference type="ARBA" id="ARBA00004496"/>
    </source>
</evidence>
<evidence type="ECO:0000256" key="12">
    <source>
        <dbReference type="ARBA" id="ARBA00083137"/>
    </source>
</evidence>
<dbReference type="SUPFAM" id="SSF51430">
    <property type="entry name" value="NAD(P)-linked oxidoreductase"/>
    <property type="match status" value="1"/>
</dbReference>
<dbReference type="InterPro" id="IPR003593">
    <property type="entry name" value="AAA+_ATPase"/>
</dbReference>
<evidence type="ECO:0000256" key="7">
    <source>
        <dbReference type="ARBA" id="ARBA00022801"/>
    </source>
</evidence>
<dbReference type="EMBL" id="BRYA01000078">
    <property type="protein sequence ID" value="GMI37987.1"/>
    <property type="molecule type" value="Genomic_DNA"/>
</dbReference>
<sequence>MSAFDQQSSSPIPPLEEVKKRPTVIIVVGMAGSGKTTFLTRLHREISSGIICRSDDGKVGKGYYINLDPACTAMPYPPQIDIRDTVDYKNVMSEYNLGPNGAIVTSLNLFATKFDVVMGILEKRVEEERDIDYVIVDTPGQIESFTWSASGQIVTESLASSFPTILSFVVDTPRCVNPSTFMSNMLYSCSMMYRSRLPMVVAFNKTDVVSSDTVESWMSDYDKFQEAMDAQESSGGSYYDSLNRSMALTLDEFYSTLNRCGVSAATGDGVDEFLALCEKARAEYFEEYWKDLNDRREAVKELKEQGVKDNMNKFEKDLKEVDKMKKEEGGVLPATFVEGFHEKEVVSMMPYRRTGDRSLSIVGLGCSSFSDIFGEEVSKQEEGWVELIINTVKSGVNVLDTAPWYGDSERVVGMAIKKLPRSSFYIHTKVGRYAKTDKMFDFTKEKTYKSVQNSLKVLNVDYLDCVQVHDPEFCEDLSIIVGEVLVALDEMREKGIIRRIGITGYPLQVQREIIERSTVKIDQSLSYGHLNLHDVTLLSSSFSELCKNNDIALLAAAPLSMGLLTPGDPPSWHPAPAELKDRCKKANVLCEDAGASLPHLATIYSLAIEAVPCTLLGVKNSFELERMLKASRSLKEVKGFAFNGDIKELPLTATEQEALRGILEREEIFGGEVRNTEGWNEV</sequence>
<evidence type="ECO:0000256" key="3">
    <source>
        <dbReference type="ARBA" id="ARBA00005290"/>
    </source>
</evidence>
<dbReference type="InterPro" id="IPR020471">
    <property type="entry name" value="AKR"/>
</dbReference>
<name>A0A9W7L8I2_9STRA</name>
<comment type="caution">
    <text evidence="14">The sequence shown here is derived from an EMBL/GenBank/DDBJ whole genome shotgun (WGS) entry which is preliminary data.</text>
</comment>
<dbReference type="InterPro" id="IPR030230">
    <property type="entry name" value="Gpn1/Npa3/XAB1"/>
</dbReference>
<dbReference type="InterPro" id="IPR023210">
    <property type="entry name" value="NADP_OxRdtase_dom"/>
</dbReference>
<evidence type="ECO:0000256" key="6">
    <source>
        <dbReference type="ARBA" id="ARBA00022741"/>
    </source>
</evidence>
<comment type="subcellular location">
    <subcellularLocation>
        <location evidence="2">Cytoplasm</location>
    </subcellularLocation>
    <subcellularLocation>
        <location evidence="1">Nucleus</location>
    </subcellularLocation>
</comment>
<dbReference type="Pfam" id="PF00248">
    <property type="entry name" value="Aldo_ket_red"/>
    <property type="match status" value="1"/>
</dbReference>
<dbReference type="Proteomes" id="UP001165065">
    <property type="component" value="Unassembled WGS sequence"/>
</dbReference>
<evidence type="ECO:0000256" key="8">
    <source>
        <dbReference type="ARBA" id="ARBA00023054"/>
    </source>
</evidence>
<dbReference type="SMART" id="SM00382">
    <property type="entry name" value="AAA"/>
    <property type="match status" value="1"/>
</dbReference>
<dbReference type="InterPro" id="IPR004130">
    <property type="entry name" value="Gpn"/>
</dbReference>
<dbReference type="InterPro" id="IPR027417">
    <property type="entry name" value="P-loop_NTPase"/>
</dbReference>
<dbReference type="GO" id="GO:0005525">
    <property type="term" value="F:GTP binding"/>
    <property type="evidence" value="ECO:0007669"/>
    <property type="project" value="UniProtKB-KW"/>
</dbReference>
<comment type="function">
    <text evidence="11">Small GTPase required for proper nuclear import of RNA polymerase II (RNAPII). May act at an RNAP assembly step prior to nuclear import.</text>
</comment>
<keyword evidence="10" id="KW-0539">Nucleus</keyword>
<dbReference type="PANTHER" id="PTHR21231:SF8">
    <property type="entry name" value="GPN-LOOP GTPASE 1"/>
    <property type="match status" value="1"/>
</dbReference>
<keyword evidence="6" id="KW-0547">Nucleotide-binding</keyword>
<feature type="domain" description="AAA+ ATPase" evidence="13">
    <location>
        <begin position="21"/>
        <end position="176"/>
    </location>
</feature>
<evidence type="ECO:0000256" key="5">
    <source>
        <dbReference type="ARBA" id="ARBA00022490"/>
    </source>
</evidence>
<organism evidence="14 15">
    <name type="scientific">Triparma columacea</name>
    <dbReference type="NCBI Taxonomy" id="722753"/>
    <lineage>
        <taxon>Eukaryota</taxon>
        <taxon>Sar</taxon>
        <taxon>Stramenopiles</taxon>
        <taxon>Ochrophyta</taxon>
        <taxon>Bolidophyceae</taxon>
        <taxon>Parmales</taxon>
        <taxon>Triparmaceae</taxon>
        <taxon>Triparma</taxon>
    </lineage>
</organism>
<dbReference type="AlphaFoldDB" id="A0A9W7L8I2"/>
<dbReference type="OrthoDB" id="243313at2759"/>
<proteinExistence type="inferred from homology"/>
<protein>
    <recommendedName>
        <fullName evidence="4">GPN-loop GTPase 1</fullName>
    </recommendedName>
    <alternativeName>
        <fullName evidence="12">XPA-binding protein 1 homolog</fullName>
    </alternativeName>
</protein>
<dbReference type="PANTHER" id="PTHR21231">
    <property type="entry name" value="XPA-BINDING PROTEIN 1-RELATED"/>
    <property type="match status" value="1"/>
</dbReference>
<keyword evidence="8" id="KW-0175">Coiled coil</keyword>
<gene>
    <name evidence="14" type="ORF">TrCOL_g5150</name>
</gene>
<dbReference type="GO" id="GO:0016491">
    <property type="term" value="F:oxidoreductase activity"/>
    <property type="evidence" value="ECO:0007669"/>
    <property type="project" value="InterPro"/>
</dbReference>
<evidence type="ECO:0000313" key="15">
    <source>
        <dbReference type="Proteomes" id="UP001165065"/>
    </source>
</evidence>
<evidence type="ECO:0000256" key="11">
    <source>
        <dbReference type="ARBA" id="ARBA00055682"/>
    </source>
</evidence>
<dbReference type="GO" id="GO:0005737">
    <property type="term" value="C:cytoplasm"/>
    <property type="evidence" value="ECO:0007669"/>
    <property type="project" value="UniProtKB-SubCell"/>
</dbReference>
<dbReference type="InterPro" id="IPR036812">
    <property type="entry name" value="NAD(P)_OxRdtase_dom_sf"/>
</dbReference>
<dbReference type="FunFam" id="3.40.50.300:FF:000888">
    <property type="entry name" value="GPN-loop GTPase 1"/>
    <property type="match status" value="1"/>
</dbReference>
<comment type="similarity">
    <text evidence="3">Belongs to the GPN-loop GTPase family.</text>
</comment>
<keyword evidence="9" id="KW-0342">GTP-binding</keyword>
<dbReference type="GO" id="GO:0005634">
    <property type="term" value="C:nucleus"/>
    <property type="evidence" value="ECO:0007669"/>
    <property type="project" value="UniProtKB-SubCell"/>
</dbReference>
<dbReference type="PRINTS" id="PR00069">
    <property type="entry name" value="ALDKETRDTASE"/>
</dbReference>
<dbReference type="Gene3D" id="3.40.50.300">
    <property type="entry name" value="P-loop containing nucleotide triphosphate hydrolases"/>
    <property type="match status" value="1"/>
</dbReference>
<evidence type="ECO:0000256" key="10">
    <source>
        <dbReference type="ARBA" id="ARBA00023242"/>
    </source>
</evidence>
<dbReference type="SUPFAM" id="SSF52540">
    <property type="entry name" value="P-loop containing nucleoside triphosphate hydrolases"/>
    <property type="match status" value="1"/>
</dbReference>
<dbReference type="CDD" id="cd17870">
    <property type="entry name" value="GPN1"/>
    <property type="match status" value="1"/>
</dbReference>
<evidence type="ECO:0000256" key="9">
    <source>
        <dbReference type="ARBA" id="ARBA00023134"/>
    </source>
</evidence>
<reference evidence="15" key="1">
    <citation type="journal article" date="2023" name="Commun. Biol.">
        <title>Genome analysis of Parmales, the sister group of diatoms, reveals the evolutionary specialization of diatoms from phago-mixotrophs to photoautotrophs.</title>
        <authorList>
            <person name="Ban H."/>
            <person name="Sato S."/>
            <person name="Yoshikawa S."/>
            <person name="Yamada K."/>
            <person name="Nakamura Y."/>
            <person name="Ichinomiya M."/>
            <person name="Sato N."/>
            <person name="Blanc-Mathieu R."/>
            <person name="Endo H."/>
            <person name="Kuwata A."/>
            <person name="Ogata H."/>
        </authorList>
    </citation>
    <scope>NUCLEOTIDE SEQUENCE [LARGE SCALE GENOMIC DNA]</scope>
</reference>
<dbReference type="GO" id="GO:0003924">
    <property type="term" value="F:GTPase activity"/>
    <property type="evidence" value="ECO:0007669"/>
    <property type="project" value="InterPro"/>
</dbReference>
<keyword evidence="7" id="KW-0378">Hydrolase</keyword>
<dbReference type="Pfam" id="PF03029">
    <property type="entry name" value="ATP_bind_1"/>
    <property type="match status" value="1"/>
</dbReference>
<accession>A0A9W7L8I2</accession>
<keyword evidence="5" id="KW-0963">Cytoplasm</keyword>
<evidence type="ECO:0000256" key="1">
    <source>
        <dbReference type="ARBA" id="ARBA00004123"/>
    </source>
</evidence>
<evidence type="ECO:0000259" key="13">
    <source>
        <dbReference type="SMART" id="SM00382"/>
    </source>
</evidence>
<keyword evidence="15" id="KW-1185">Reference proteome</keyword>
<evidence type="ECO:0000256" key="4">
    <source>
        <dbReference type="ARBA" id="ARBA00014579"/>
    </source>
</evidence>